<dbReference type="EMBL" id="FQYQ01000013">
    <property type="protein sequence ID" value="SHJ23168.1"/>
    <property type="molecule type" value="Genomic_DNA"/>
</dbReference>
<protein>
    <submittedName>
        <fullName evidence="1">Uncharacterized protein</fullName>
    </submittedName>
</protein>
<dbReference type="RefSeq" id="WP_072917336.1">
    <property type="nucleotide sequence ID" value="NZ_FQYQ01000013.1"/>
</dbReference>
<gene>
    <name evidence="1" type="ORF">SAMN02745725_02057</name>
</gene>
<keyword evidence="2" id="KW-1185">Reference proteome</keyword>
<proteinExistence type="predicted"/>
<accession>A0A1M6HLT2</accession>
<dbReference type="Proteomes" id="UP000184185">
    <property type="component" value="Unassembled WGS sequence"/>
</dbReference>
<evidence type="ECO:0000313" key="1">
    <source>
        <dbReference type="EMBL" id="SHJ23168.1"/>
    </source>
</evidence>
<dbReference type="AlphaFoldDB" id="A0A1M6HLT2"/>
<sequence length="489" mass="56242">MYYQYDSQYKNVLIRTAQGRFPEILHKGDKQWSILAPKPNDPDDMYIRAIYLGGGCWERLDDIDEDMAENILKEWGYDANPPEADGVLIPEKNANIDGVDRFPEGYLFKGKLKKIRIDSNCICFGPCPMPEDETEQHLTITLEGGVWLTRLSFANGQIEKTNFKIDVGVVNNLFDVIENRFSQEHELYCVTDVGAWEMILTNEEGKEFQYNGPLLENAGDRVEGLSDMVREATGRDDLFVFDGCPEKIDYLKLEYNRETKIKPKHLPEEAEYEFVTWNYAEVLTIDRATETLTNHIQFAEQCSVTNTYHVEEGISSLLDELWPEMFDDVTGNPPDAIDDPMNQCNYRITVRTQHGTEKTIEGSFDKLGLPDEYPEFIEKIYDFMAFYGIGELFNKASYGKAKRTSSDYIFCDVEFEPGGKTYCYLTDDDSYEVGDTVLVPAGHDNHEALVRIVDKNYYSSEEAPFPVEKAKHIIKRIDEDEIDDYLDLK</sequence>
<name>A0A1M6HLT2_PSEXY</name>
<organism evidence="1 2">
    <name type="scientific">Pseudobutyrivibrio xylanivorans DSM 14809</name>
    <dbReference type="NCBI Taxonomy" id="1123012"/>
    <lineage>
        <taxon>Bacteria</taxon>
        <taxon>Bacillati</taxon>
        <taxon>Bacillota</taxon>
        <taxon>Clostridia</taxon>
        <taxon>Lachnospirales</taxon>
        <taxon>Lachnospiraceae</taxon>
        <taxon>Pseudobutyrivibrio</taxon>
    </lineage>
</organism>
<reference evidence="1 2" key="1">
    <citation type="submission" date="2016-11" db="EMBL/GenBank/DDBJ databases">
        <authorList>
            <person name="Jaros S."/>
            <person name="Januszkiewicz K."/>
            <person name="Wedrychowicz H."/>
        </authorList>
    </citation>
    <scope>NUCLEOTIDE SEQUENCE [LARGE SCALE GENOMIC DNA]</scope>
    <source>
        <strain evidence="1 2">DSM 14809</strain>
    </source>
</reference>
<evidence type="ECO:0000313" key="2">
    <source>
        <dbReference type="Proteomes" id="UP000184185"/>
    </source>
</evidence>
<dbReference type="OrthoDB" id="3191556at2"/>